<feature type="compositionally biased region" description="Polar residues" evidence="6">
    <location>
        <begin position="52"/>
        <end position="61"/>
    </location>
</feature>
<feature type="region of interest" description="Disordered" evidence="6">
    <location>
        <begin position="265"/>
        <end position="288"/>
    </location>
</feature>
<feature type="region of interest" description="Disordered" evidence="6">
    <location>
        <begin position="143"/>
        <end position="178"/>
    </location>
</feature>
<sequence>MEEPKDLSLLDEDDDSGVSFNQQQQTSSSLQNQTKLNNRNNSIPSQGFKFSISPNRPNSTKIEFKSIDRPRSHSPLKLNGIEDYIQQYEKRKSIENLTTHIPNKITMNLKMDDLLATKNEATSYQMLNDFSVLTGDIDEFTSRGKNRKKSIDQAKDKDDDFDDENNDDSDDQQINKDQNNLNYKFTAVYKKDANTGAFQEQSKIVFENKQTNIQPIRPKPPVPPPPPSAPSTTSNSAKSQIELALEALKNNSEKLDKKLEKLDDITPSSNSYYDTSLTPQTPEAPLPPELPEIKRKNEDFFNDILSKSDNLIAQTQHKLERLSKLESVNKPLAPLIDSKPQAPKPKPTASLIKPDAINNSKSLIDLKTSQSQINIPESFSNNQNESTNQVDLLFDINTDNQFIPVFEPIKQGSSYVDLLGLENYENITEIKSESTNEFSINSDLLELTMPQQEIVSSIDIHISEPTNEINDNNIVPDDYFNLKHEIPKDQSRPHSPSLQTSPKQSRPQSPTVSDVKEVNVKKEVKKATKTIWNKGDSQGESSSSSDNDDDDDEQENKKIQIRIRPKANKINSNVEESKTFVPLLPKPPKSVEEIEEFRQRRFSSDNGSITNSIRGEDDSTSSDEEIKIQTKIEVNEVRKESVHSEFNLELPDDDDSLPLSEFNEKSELTKYSDGTYGCIVLVRQPFRNPNVMYKNALQKVTEVRSWTECLVKLVDSETGGKKIIFFNAHELMTLAAEKDTTIENIIETCIVNNMELKNESEQDQKIRPFHEIELKTSYKFTDMCLQQYDNFSKIHTFKIQDIIFKETIQMRPDRLMALPERFFKKFTKAKVTSLLDHTPIPFEICKFGHLSHSYLKSFLLLLQDAFWSLPTLTRKKQREEQLTQIQSQPLTTSMSITAAAASLFSLGSNKPIQNPTLNTVASNHTREEITVKVVDEYRAKLDKECRIIEHKSRTRVYLIAFLNSPDPAIEIGLNDVMRHGKEIVGRCDIIPIKTEQWISPELFELNEKVVEKEEFEKTHCLKCVQMPDNLLVEIMRFRTRPRRNYELPLQVRSFMSVVNRHVEIRIECTVAGGYFTNLSDVYCEDIQIRFPLPDVWVYLFRVEKMFRYGAVHSTKSKLGKIKGLDRLLIHKNTHHAAIMEASCGMAKYEQAFKSLVWRIDQLPVKNKDIYKTQLFVCRLNLQEYDQFPEKYDDIAQVQYSIPICASSKCQVRSVSVNTCEEPPEKWAKLKSKFEYDLEINYAFDQNELPKVDLEKCAELQHLSQTESEGDNNEDDD</sequence>
<gene>
    <name evidence="9" type="ORF">OXX778_LOCUS15455</name>
</gene>
<comment type="caution">
    <text evidence="9">The sequence shown here is derived from an EMBL/GenBank/DDBJ whole genome shotgun (WGS) entry which is preliminary data.</text>
</comment>
<feature type="coiled-coil region" evidence="5">
    <location>
        <begin position="238"/>
        <end position="265"/>
    </location>
</feature>
<keyword evidence="4" id="KW-0254">Endocytosis</keyword>
<proteinExistence type="inferred from homology"/>
<keyword evidence="10" id="KW-1185">Reference proteome</keyword>
<dbReference type="InterPro" id="IPR050431">
    <property type="entry name" value="Adaptor_comp_med_subunit"/>
</dbReference>
<evidence type="ECO:0000313" key="10">
    <source>
        <dbReference type="Proteomes" id="UP000663879"/>
    </source>
</evidence>
<reference evidence="9" key="1">
    <citation type="submission" date="2021-02" db="EMBL/GenBank/DDBJ databases">
        <authorList>
            <person name="Nowell W R."/>
        </authorList>
    </citation>
    <scope>NUCLEOTIDE SEQUENCE</scope>
    <source>
        <strain evidence="9">Ploen Becks lab</strain>
    </source>
</reference>
<dbReference type="Gene3D" id="2.60.40.1170">
    <property type="entry name" value="Mu homology domain, subdomain B"/>
    <property type="match status" value="1"/>
</dbReference>
<evidence type="ECO:0000259" key="7">
    <source>
        <dbReference type="PROSITE" id="PS51070"/>
    </source>
</evidence>
<feature type="compositionally biased region" description="Low complexity" evidence="6">
    <location>
        <begin position="533"/>
        <end position="545"/>
    </location>
</feature>
<evidence type="ECO:0000256" key="5">
    <source>
        <dbReference type="SAM" id="Coils"/>
    </source>
</evidence>
<feature type="region of interest" description="Disordered" evidence="6">
    <location>
        <begin position="211"/>
        <end position="238"/>
    </location>
</feature>
<evidence type="ECO:0000256" key="6">
    <source>
        <dbReference type="SAM" id="MobiDB-lite"/>
    </source>
</evidence>
<feature type="region of interest" description="Disordered" evidence="6">
    <location>
        <begin position="602"/>
        <end position="624"/>
    </location>
</feature>
<dbReference type="SUPFAM" id="SSF49447">
    <property type="entry name" value="Second domain of Mu2 adaptin subunit (ap50) of ap2 adaptor"/>
    <property type="match status" value="1"/>
</dbReference>
<feature type="compositionally biased region" description="Pro residues" evidence="6">
    <location>
        <begin position="217"/>
        <end position="229"/>
    </location>
</feature>
<evidence type="ECO:0000313" key="9">
    <source>
        <dbReference type="EMBL" id="CAF0981696.1"/>
    </source>
</evidence>
<comment type="similarity">
    <text evidence="2">Belongs to the Stoned B family.</text>
</comment>
<dbReference type="PROSITE" id="PS51072">
    <property type="entry name" value="MHD"/>
    <property type="match status" value="1"/>
</dbReference>
<feature type="domain" description="SHD" evidence="7">
    <location>
        <begin position="677"/>
        <end position="877"/>
    </location>
</feature>
<dbReference type="AlphaFoldDB" id="A0A814FI90"/>
<protein>
    <submittedName>
        <fullName evidence="9">Uncharacterized protein</fullName>
    </submittedName>
</protein>
<organism evidence="9 10">
    <name type="scientific">Brachionus calyciflorus</name>
    <dbReference type="NCBI Taxonomy" id="104777"/>
    <lineage>
        <taxon>Eukaryota</taxon>
        <taxon>Metazoa</taxon>
        <taxon>Spiralia</taxon>
        <taxon>Gnathifera</taxon>
        <taxon>Rotifera</taxon>
        <taxon>Eurotatoria</taxon>
        <taxon>Monogononta</taxon>
        <taxon>Pseudotrocha</taxon>
        <taxon>Ploima</taxon>
        <taxon>Brachionidae</taxon>
        <taxon>Brachionus</taxon>
    </lineage>
</organism>
<feature type="region of interest" description="Disordered" evidence="6">
    <location>
        <begin position="1"/>
        <end position="61"/>
    </location>
</feature>
<feature type="compositionally biased region" description="Polar residues" evidence="6">
    <location>
        <begin position="493"/>
        <end position="512"/>
    </location>
</feature>
<feature type="compositionally biased region" description="Acidic residues" evidence="6">
    <location>
        <begin position="159"/>
        <end position="171"/>
    </location>
</feature>
<dbReference type="InterPro" id="IPR012320">
    <property type="entry name" value="SHD_dom"/>
</dbReference>
<feature type="region of interest" description="Disordered" evidence="6">
    <location>
        <begin position="486"/>
        <end position="564"/>
    </location>
</feature>
<dbReference type="Pfam" id="PF00928">
    <property type="entry name" value="Adap_comp_sub"/>
    <property type="match status" value="1"/>
</dbReference>
<dbReference type="InterPro" id="IPR036168">
    <property type="entry name" value="AP2_Mu_C_sf"/>
</dbReference>
<dbReference type="GO" id="GO:0005737">
    <property type="term" value="C:cytoplasm"/>
    <property type="evidence" value="ECO:0007669"/>
    <property type="project" value="UniProtKB-SubCell"/>
</dbReference>
<feature type="compositionally biased region" description="Polar residues" evidence="6">
    <location>
        <begin position="266"/>
        <end position="276"/>
    </location>
</feature>
<evidence type="ECO:0000256" key="4">
    <source>
        <dbReference type="ARBA" id="ARBA00022583"/>
    </source>
</evidence>
<evidence type="ECO:0000256" key="1">
    <source>
        <dbReference type="ARBA" id="ARBA00004496"/>
    </source>
</evidence>
<accession>A0A814FI90</accession>
<dbReference type="GO" id="GO:0006897">
    <property type="term" value="P:endocytosis"/>
    <property type="evidence" value="ECO:0007669"/>
    <property type="project" value="UniProtKB-KW"/>
</dbReference>
<feature type="domain" description="MHD" evidence="8">
    <location>
        <begin position="926"/>
        <end position="1240"/>
    </location>
</feature>
<keyword evidence="5" id="KW-0175">Coiled coil</keyword>
<keyword evidence="3" id="KW-0963">Cytoplasm</keyword>
<dbReference type="OrthoDB" id="10063141at2759"/>
<name>A0A814FI90_9BILA</name>
<evidence type="ECO:0000259" key="8">
    <source>
        <dbReference type="PROSITE" id="PS51072"/>
    </source>
</evidence>
<dbReference type="EMBL" id="CAJNOC010003419">
    <property type="protein sequence ID" value="CAF0981696.1"/>
    <property type="molecule type" value="Genomic_DNA"/>
</dbReference>
<feature type="compositionally biased region" description="Low complexity" evidence="6">
    <location>
        <begin position="21"/>
        <end position="34"/>
    </location>
</feature>
<feature type="compositionally biased region" description="Polar residues" evidence="6">
    <location>
        <begin position="604"/>
        <end position="613"/>
    </location>
</feature>
<dbReference type="PANTHER" id="PTHR10529">
    <property type="entry name" value="AP COMPLEX SUBUNIT MU"/>
    <property type="match status" value="1"/>
</dbReference>
<dbReference type="PROSITE" id="PS51070">
    <property type="entry name" value="SHD"/>
    <property type="match status" value="1"/>
</dbReference>
<evidence type="ECO:0000256" key="2">
    <source>
        <dbReference type="ARBA" id="ARBA00005579"/>
    </source>
</evidence>
<feature type="compositionally biased region" description="Basic and acidic residues" evidence="6">
    <location>
        <begin position="514"/>
        <end position="526"/>
    </location>
</feature>
<feature type="compositionally biased region" description="Basic and acidic residues" evidence="6">
    <location>
        <begin position="149"/>
        <end position="158"/>
    </location>
</feature>
<dbReference type="Proteomes" id="UP000663879">
    <property type="component" value="Unassembled WGS sequence"/>
</dbReference>
<feature type="compositionally biased region" description="Polar residues" evidence="6">
    <location>
        <begin position="35"/>
        <end position="45"/>
    </location>
</feature>
<comment type="subcellular location">
    <subcellularLocation>
        <location evidence="1">Cytoplasm</location>
    </subcellularLocation>
</comment>
<dbReference type="InterPro" id="IPR028565">
    <property type="entry name" value="MHD"/>
</dbReference>
<evidence type="ECO:0000256" key="3">
    <source>
        <dbReference type="ARBA" id="ARBA00022490"/>
    </source>
</evidence>